<keyword evidence="6" id="KW-1185">Reference proteome</keyword>
<dbReference type="PANTHER" id="PTHR33269:SF17">
    <property type="entry name" value="NADH-UBIQUINONE OXIDOREDUCTASE CHAIN 6"/>
    <property type="match status" value="1"/>
</dbReference>
<feature type="transmembrane region" description="Helical" evidence="4">
    <location>
        <begin position="55"/>
        <end position="79"/>
    </location>
</feature>
<dbReference type="Proteomes" id="UP000838748">
    <property type="component" value="Unassembled WGS sequence"/>
</dbReference>
<evidence type="ECO:0000313" key="6">
    <source>
        <dbReference type="Proteomes" id="UP000838748"/>
    </source>
</evidence>
<evidence type="ECO:0000313" key="5">
    <source>
        <dbReference type="EMBL" id="CAH0537073.1"/>
    </source>
</evidence>
<gene>
    <name evidence="5" type="primary">nuoJ</name>
    <name evidence="5" type="ORF">VMF7928_00909</name>
</gene>
<keyword evidence="4" id="KW-0520">NAD</keyword>
<comment type="catalytic activity">
    <reaction evidence="4">
        <text>a quinone + NADH + 5 H(+)(in) = a quinol + NAD(+) + 4 H(+)(out)</text>
        <dbReference type="Rhea" id="RHEA:57888"/>
        <dbReference type="ChEBI" id="CHEBI:15378"/>
        <dbReference type="ChEBI" id="CHEBI:24646"/>
        <dbReference type="ChEBI" id="CHEBI:57540"/>
        <dbReference type="ChEBI" id="CHEBI:57945"/>
        <dbReference type="ChEBI" id="CHEBI:132124"/>
    </reaction>
</comment>
<proteinExistence type="inferred from homology"/>
<comment type="similarity">
    <text evidence="1 4">Belongs to the complex I subunit 6 family.</text>
</comment>
<feature type="transmembrane region" description="Helical" evidence="4">
    <location>
        <begin position="91"/>
        <end position="113"/>
    </location>
</feature>
<sequence length="179" mass="19342">MLTWNIIFYASSVIMLLAAISLLFVKEPMHGAVYLTTSLLALAVIFYLLGSPFVAALQIILYVGAIMVLFVFFIMLSPASESFPMTANKSIILPVILLVVMLVEGFLVLTSSLTVESAQTVHMISAKSVGYDLFEHYKLAIEAISTLLLGALVAVIYLAAHVKPQAEADASETALEEQA</sequence>
<dbReference type="Gene3D" id="1.20.120.1200">
    <property type="entry name" value="NADH-ubiquinone/plastoquinone oxidoreductase chain 6, subunit NuoJ"/>
    <property type="match status" value="1"/>
</dbReference>
<comment type="subunit">
    <text evidence="3">Composed of 13 different subunits. Subunits NuoA, H, J, K, L, M, N constitute the membrane sector of the complex.</text>
</comment>
<dbReference type="PANTHER" id="PTHR33269">
    <property type="entry name" value="NADH-UBIQUINONE OXIDOREDUCTASE CHAIN 6"/>
    <property type="match status" value="1"/>
</dbReference>
<dbReference type="EC" id="7.1.1.-" evidence="4"/>
<organism evidence="5 6">
    <name type="scientific">Vibrio marisflavi CECT 7928</name>
    <dbReference type="NCBI Taxonomy" id="634439"/>
    <lineage>
        <taxon>Bacteria</taxon>
        <taxon>Pseudomonadati</taxon>
        <taxon>Pseudomonadota</taxon>
        <taxon>Gammaproteobacteria</taxon>
        <taxon>Vibrionales</taxon>
        <taxon>Vibrionaceae</taxon>
        <taxon>Vibrio</taxon>
    </lineage>
</organism>
<dbReference type="EMBL" id="CAKLDM010000001">
    <property type="protein sequence ID" value="CAH0537073.1"/>
    <property type="molecule type" value="Genomic_DNA"/>
</dbReference>
<feature type="transmembrane region" description="Helical" evidence="4">
    <location>
        <begin position="32"/>
        <end position="49"/>
    </location>
</feature>
<comment type="caution">
    <text evidence="5">The sequence shown here is derived from an EMBL/GenBank/DDBJ whole genome shotgun (WGS) entry which is preliminary data.</text>
</comment>
<dbReference type="Pfam" id="PF00499">
    <property type="entry name" value="Oxidored_q3"/>
    <property type="match status" value="1"/>
</dbReference>
<comment type="function">
    <text evidence="4">NDH-1 shuttles electrons from NADH, via FMN and iron-sulfur (Fe-S) centers, to quinones in the respiratory chain. Couples the redox reaction to proton translocation (for every two electrons transferred, four hydrogen ions are translocated across the cytoplasmic membrane), and thus conserves the redox energy in a proton gradient.</text>
</comment>
<evidence type="ECO:0000256" key="2">
    <source>
        <dbReference type="ARBA" id="ARBA00019907"/>
    </source>
</evidence>
<protein>
    <recommendedName>
        <fullName evidence="2 4">NADH-quinone oxidoreductase subunit J</fullName>
        <ecNumber evidence="4">7.1.1.-</ecNumber>
    </recommendedName>
</protein>
<evidence type="ECO:0000256" key="3">
    <source>
        <dbReference type="ARBA" id="ARBA00025811"/>
    </source>
</evidence>
<keyword evidence="4" id="KW-1003">Cell membrane</keyword>
<keyword evidence="4" id="KW-1133">Transmembrane helix</keyword>
<keyword evidence="4" id="KW-0874">Quinone</keyword>
<name>A0ABM9A0W8_9VIBR</name>
<feature type="transmembrane region" description="Helical" evidence="4">
    <location>
        <begin position="139"/>
        <end position="160"/>
    </location>
</feature>
<keyword evidence="4" id="KW-0812">Transmembrane</keyword>
<keyword evidence="4" id="KW-0472">Membrane</keyword>
<evidence type="ECO:0000256" key="1">
    <source>
        <dbReference type="ARBA" id="ARBA00005698"/>
    </source>
</evidence>
<reference evidence="5" key="1">
    <citation type="submission" date="2021-11" db="EMBL/GenBank/DDBJ databases">
        <authorList>
            <person name="Rodrigo-Torres L."/>
            <person name="Arahal R. D."/>
            <person name="Lucena T."/>
        </authorList>
    </citation>
    <scope>NUCLEOTIDE SEQUENCE</scope>
    <source>
        <strain evidence="5">CECT 7928</strain>
    </source>
</reference>
<feature type="transmembrane region" description="Helical" evidence="4">
    <location>
        <begin position="6"/>
        <end position="25"/>
    </location>
</feature>
<dbReference type="RefSeq" id="WP_237360284.1">
    <property type="nucleotide sequence ID" value="NZ_CAKLDM010000001.1"/>
</dbReference>
<comment type="subcellular location">
    <subcellularLocation>
        <location evidence="4">Cell membrane</location>
        <topology evidence="4">Multi-pass membrane protein</topology>
    </subcellularLocation>
</comment>
<accession>A0ABM9A0W8</accession>
<dbReference type="InterPro" id="IPR042106">
    <property type="entry name" value="Nuo/plastoQ_OxRdtase_6_NuoJ"/>
</dbReference>
<evidence type="ECO:0000256" key="4">
    <source>
        <dbReference type="RuleBase" id="RU004429"/>
    </source>
</evidence>
<dbReference type="InterPro" id="IPR001457">
    <property type="entry name" value="NADH_UbQ/plastoQ_OxRdtase_su6"/>
</dbReference>